<evidence type="ECO:0000313" key="1">
    <source>
        <dbReference type="EMBL" id="MBB4045318.1"/>
    </source>
</evidence>
<reference evidence="1" key="1">
    <citation type="submission" date="2020-08" db="EMBL/GenBank/DDBJ databases">
        <title>Genomic Encyclopedia of Type Strains, Phase IV (KMG-IV): sequencing the most valuable type-strain genomes for metagenomic binning, comparative biology and taxonomic classification.</title>
        <authorList>
            <person name="Goeker M."/>
        </authorList>
    </citation>
    <scope>NUCLEOTIDE SEQUENCE [LARGE SCALE GENOMIC DNA]</scope>
    <source>
        <strain evidence="1">DSM 105720</strain>
    </source>
</reference>
<keyword evidence="2" id="KW-1185">Reference proteome</keyword>
<name>A0A840D4E9_9BACE</name>
<organism evidence="1 2">
    <name type="scientific">Bacteroides reticulotermitis</name>
    <dbReference type="NCBI Taxonomy" id="1133319"/>
    <lineage>
        <taxon>Bacteria</taxon>
        <taxon>Pseudomonadati</taxon>
        <taxon>Bacteroidota</taxon>
        <taxon>Bacteroidia</taxon>
        <taxon>Bacteroidales</taxon>
        <taxon>Bacteroidaceae</taxon>
        <taxon>Bacteroides</taxon>
    </lineage>
</organism>
<dbReference type="PANTHER" id="PTHR37841">
    <property type="entry name" value="GLR2918 PROTEIN"/>
    <property type="match status" value="1"/>
</dbReference>
<protein>
    <recommendedName>
        <fullName evidence="3">WG repeat-containing protein</fullName>
    </recommendedName>
</protein>
<dbReference type="InterPro" id="IPR032774">
    <property type="entry name" value="WG_beta_rep"/>
</dbReference>
<dbReference type="SUPFAM" id="SSF69360">
    <property type="entry name" value="Cell wall binding repeat"/>
    <property type="match status" value="1"/>
</dbReference>
<evidence type="ECO:0008006" key="3">
    <source>
        <dbReference type="Google" id="ProtNLM"/>
    </source>
</evidence>
<accession>A0A840D4E9</accession>
<evidence type="ECO:0000313" key="2">
    <source>
        <dbReference type="Proteomes" id="UP000560658"/>
    </source>
</evidence>
<dbReference type="Pfam" id="PF14903">
    <property type="entry name" value="WG_beta_rep"/>
    <property type="match status" value="8"/>
</dbReference>
<proteinExistence type="predicted"/>
<comment type="caution">
    <text evidence="1">The sequence shown here is derived from an EMBL/GenBank/DDBJ whole genome shotgun (WGS) entry which is preliminary data.</text>
</comment>
<dbReference type="EMBL" id="JACIER010000014">
    <property type="protein sequence ID" value="MBB4045318.1"/>
    <property type="molecule type" value="Genomic_DNA"/>
</dbReference>
<sequence length="540" mass="59994">MRHIRFLLITATVGVLLGSCQPKNEADTDLIPVKTNEGGWIFIDSEGEVVIKPVQQIYEASFFYEGRSRVEVADETSQTLSRPLAFINKKGEFINGKKYKYATIFNDGIAWVVEENGFPTAITPTGETLFALKACERVGIFSEGLAPVCFMEDGIRVWGYVDNKGKTAIHPAFVDCSGFSGGLTPAVKDEAVGWGYINPKGEFVIQPQFSGANCFDDNGLAVVGIGDRDQKYGLIDRKGKYVVSPQYDQIKPDGDTYIVKSSGVYGWIDRKGKIIINPQFKDTFYFRKANVTGVSIDDKKWGIIDREGKYVLNPQYDAIGSFIGDIAPFVMSGKVGFIDREGKIVINPQYTDVPSDYMGTVKTYMLNDDRLFVSTDYFDVEAVTTNLLKNSDSGSFRGISGNTTFGQIKESYGDLSYFSSSSRKSSETVDLSNGVSIAQIIFEFPEELSKSSYNYYDNIYETEENTAARVSCVKYRLELDYKAVNKPTNIMQGIADAIVKKYGSDSAIDLANSESTIHTSSMEFNIRKYGSAIWIEVTFK</sequence>
<dbReference type="PROSITE" id="PS51257">
    <property type="entry name" value="PROKAR_LIPOPROTEIN"/>
    <property type="match status" value="1"/>
</dbReference>
<dbReference type="RefSeq" id="WP_044162659.1">
    <property type="nucleotide sequence ID" value="NZ_JACIER010000014.1"/>
</dbReference>
<dbReference type="PANTHER" id="PTHR37841:SF1">
    <property type="entry name" value="DUF3298 DOMAIN-CONTAINING PROTEIN"/>
    <property type="match status" value="1"/>
</dbReference>
<dbReference type="Proteomes" id="UP000560658">
    <property type="component" value="Unassembled WGS sequence"/>
</dbReference>
<dbReference type="AlphaFoldDB" id="A0A840D4E9"/>
<gene>
    <name evidence="1" type="ORF">GGR06_003130</name>
</gene>